<dbReference type="GO" id="GO:0008615">
    <property type="term" value="P:pyridoxine biosynthetic process"/>
    <property type="evidence" value="ECO:0007669"/>
    <property type="project" value="UniProtKB-UniRule"/>
</dbReference>
<dbReference type="Proteomes" id="UP000199071">
    <property type="component" value="Unassembled WGS sequence"/>
</dbReference>
<evidence type="ECO:0000313" key="8">
    <source>
        <dbReference type="EMBL" id="SDB44321.1"/>
    </source>
</evidence>
<evidence type="ECO:0000256" key="5">
    <source>
        <dbReference type="ARBA" id="ARBA00023027"/>
    </source>
</evidence>
<feature type="binding site" evidence="7">
    <location>
        <position position="290"/>
    </location>
    <ligand>
        <name>substrate</name>
    </ligand>
</feature>
<dbReference type="AlphaFoldDB" id="A0A1G6DGT6"/>
<keyword evidence="4 7" id="KW-0560">Oxidoreductase</keyword>
<dbReference type="RefSeq" id="WP_342028611.1">
    <property type="nucleotide sequence ID" value="NZ_FMXQ01000007.1"/>
</dbReference>
<keyword evidence="3 7" id="KW-0521">NADP</keyword>
<feature type="binding site" evidence="7">
    <location>
        <position position="138"/>
    </location>
    <ligand>
        <name>substrate</name>
    </ligand>
</feature>
<comment type="catalytic activity">
    <reaction evidence="7">
        <text>4-(phosphooxy)-L-threonine + NAD(+) = 3-amino-2-oxopropyl phosphate + CO2 + NADH</text>
        <dbReference type="Rhea" id="RHEA:32275"/>
        <dbReference type="ChEBI" id="CHEBI:16526"/>
        <dbReference type="ChEBI" id="CHEBI:57279"/>
        <dbReference type="ChEBI" id="CHEBI:57540"/>
        <dbReference type="ChEBI" id="CHEBI:57945"/>
        <dbReference type="ChEBI" id="CHEBI:58452"/>
        <dbReference type="EC" id="1.1.1.262"/>
    </reaction>
</comment>
<dbReference type="Gene3D" id="3.40.718.10">
    <property type="entry name" value="Isopropylmalate Dehydrogenase"/>
    <property type="match status" value="1"/>
</dbReference>
<dbReference type="InterPro" id="IPR005255">
    <property type="entry name" value="PdxA_fam"/>
</dbReference>
<evidence type="ECO:0000256" key="1">
    <source>
        <dbReference type="ARBA" id="ARBA00022490"/>
    </source>
</evidence>
<dbReference type="EMBL" id="FMXQ01000007">
    <property type="protein sequence ID" value="SDB44321.1"/>
    <property type="molecule type" value="Genomic_DNA"/>
</dbReference>
<reference evidence="8 9" key="1">
    <citation type="submission" date="2016-10" db="EMBL/GenBank/DDBJ databases">
        <authorList>
            <person name="de Groot N.N."/>
        </authorList>
    </citation>
    <scope>NUCLEOTIDE SEQUENCE [LARGE SCALE GENOMIC DNA]</scope>
    <source>
        <strain evidence="8 9">ATCC 35022</strain>
    </source>
</reference>
<dbReference type="NCBIfam" id="NF003699">
    <property type="entry name" value="PRK05312.1"/>
    <property type="match status" value="1"/>
</dbReference>
<dbReference type="GO" id="GO:0050897">
    <property type="term" value="F:cobalt ion binding"/>
    <property type="evidence" value="ECO:0007669"/>
    <property type="project" value="UniProtKB-UniRule"/>
</dbReference>
<dbReference type="EC" id="1.1.1.262" evidence="7"/>
<name>A0A1G6DGT6_9HYPH</name>
<dbReference type="UniPathway" id="UPA00244">
    <property type="reaction ID" value="UER00312"/>
</dbReference>
<keyword evidence="7" id="KW-0862">Zinc</keyword>
<keyword evidence="1 7" id="KW-0963">Cytoplasm</keyword>
<evidence type="ECO:0000256" key="3">
    <source>
        <dbReference type="ARBA" id="ARBA00022857"/>
    </source>
</evidence>
<feature type="binding site" evidence="7">
    <location>
        <position position="139"/>
    </location>
    <ligand>
        <name>substrate</name>
    </ligand>
</feature>
<keyword evidence="7" id="KW-0460">Magnesium</keyword>
<dbReference type="SUPFAM" id="SSF53659">
    <property type="entry name" value="Isocitrate/Isopropylmalate dehydrogenase-like"/>
    <property type="match status" value="1"/>
</dbReference>
<dbReference type="PANTHER" id="PTHR30004:SF6">
    <property type="entry name" value="D-THREONATE 4-PHOSPHATE DEHYDROGENASE"/>
    <property type="match status" value="1"/>
</dbReference>
<dbReference type="GO" id="GO:0008270">
    <property type="term" value="F:zinc ion binding"/>
    <property type="evidence" value="ECO:0007669"/>
    <property type="project" value="UniProtKB-UniRule"/>
</dbReference>
<evidence type="ECO:0000256" key="2">
    <source>
        <dbReference type="ARBA" id="ARBA00022723"/>
    </source>
</evidence>
<dbReference type="PANTHER" id="PTHR30004">
    <property type="entry name" value="4-HYDROXYTHREONINE-4-PHOSPHATE DEHYDROGENASE"/>
    <property type="match status" value="1"/>
</dbReference>
<gene>
    <name evidence="7" type="primary">pdxA</name>
    <name evidence="8" type="ORF">SAMN02982931_03372</name>
</gene>
<protein>
    <recommendedName>
        <fullName evidence="7">4-hydroxythreonine-4-phosphate dehydrogenase</fullName>
        <ecNumber evidence="7">1.1.1.262</ecNumber>
    </recommendedName>
    <alternativeName>
        <fullName evidence="7">4-(phosphohydroxy)-L-threonine dehydrogenase</fullName>
    </alternativeName>
</protein>
<comment type="cofactor">
    <cofactor evidence="7">
        <name>Zn(2+)</name>
        <dbReference type="ChEBI" id="CHEBI:29105"/>
    </cofactor>
    <cofactor evidence="7">
        <name>Mg(2+)</name>
        <dbReference type="ChEBI" id="CHEBI:18420"/>
    </cofactor>
    <cofactor evidence="7">
        <name>Co(2+)</name>
        <dbReference type="ChEBI" id="CHEBI:48828"/>
    </cofactor>
    <text evidence="7">Binds 1 divalent metal cation per subunit. Can use ions such as Zn(2+), Mg(2+) or Co(2+).</text>
</comment>
<evidence type="ECO:0000256" key="7">
    <source>
        <dbReference type="HAMAP-Rule" id="MF_00536"/>
    </source>
</evidence>
<dbReference type="GO" id="GO:0000287">
    <property type="term" value="F:magnesium ion binding"/>
    <property type="evidence" value="ECO:0007669"/>
    <property type="project" value="UniProtKB-UniRule"/>
</dbReference>
<comment type="similarity">
    <text evidence="7">Belongs to the PdxA family.</text>
</comment>
<evidence type="ECO:0000256" key="6">
    <source>
        <dbReference type="ARBA" id="ARBA00023096"/>
    </source>
</evidence>
<dbReference type="GO" id="GO:0042823">
    <property type="term" value="P:pyridoxal phosphate biosynthetic process"/>
    <property type="evidence" value="ECO:0007669"/>
    <property type="project" value="UniProtKB-UniRule"/>
</dbReference>
<dbReference type="Pfam" id="PF04166">
    <property type="entry name" value="PdxA"/>
    <property type="match status" value="1"/>
</dbReference>
<dbReference type="GO" id="GO:0051287">
    <property type="term" value="F:NAD binding"/>
    <property type="evidence" value="ECO:0007669"/>
    <property type="project" value="InterPro"/>
</dbReference>
<comment type="pathway">
    <text evidence="7">Cofactor biosynthesis; pyridoxine 5'-phosphate biosynthesis; pyridoxine 5'-phosphate from D-erythrose 4-phosphate: step 4/5.</text>
</comment>
<dbReference type="GO" id="GO:0050570">
    <property type="term" value="F:4-hydroxythreonine-4-phosphate dehydrogenase activity"/>
    <property type="evidence" value="ECO:0007669"/>
    <property type="project" value="UniProtKB-UniRule"/>
</dbReference>
<comment type="function">
    <text evidence="7">Catalyzes the NAD(P)-dependent oxidation of 4-(phosphooxy)-L-threonine (HTP) into 2-amino-3-oxo-4-(phosphooxy)butyric acid which spontaneously decarboxylates to form 3-amino-2-oxopropyl phosphate (AHAP).</text>
</comment>
<dbReference type="STRING" id="665467.SAMN02982931_03372"/>
<feature type="binding site" evidence="7">
    <location>
        <position position="218"/>
    </location>
    <ligand>
        <name>a divalent metal cation</name>
        <dbReference type="ChEBI" id="CHEBI:60240"/>
        <note>ligand shared between dimeric partners</note>
    </ligand>
</feature>
<dbReference type="NCBIfam" id="TIGR00557">
    <property type="entry name" value="pdxA"/>
    <property type="match status" value="1"/>
</dbReference>
<keyword evidence="9" id="KW-1185">Reference proteome</keyword>
<keyword evidence="6 7" id="KW-0664">Pyridoxine biosynthesis</keyword>
<dbReference type="HAMAP" id="MF_00536">
    <property type="entry name" value="PdxA"/>
    <property type="match status" value="1"/>
</dbReference>
<dbReference type="GO" id="GO:0005737">
    <property type="term" value="C:cytoplasm"/>
    <property type="evidence" value="ECO:0007669"/>
    <property type="project" value="UniProtKB-SubCell"/>
</dbReference>
<dbReference type="InterPro" id="IPR037510">
    <property type="entry name" value="PdxA"/>
</dbReference>
<proteinExistence type="inferred from homology"/>
<accession>A0A1G6DGT6</accession>
<feature type="binding site" evidence="7">
    <location>
        <position position="299"/>
    </location>
    <ligand>
        <name>substrate</name>
    </ligand>
</feature>
<comment type="miscellaneous">
    <text evidence="7">The active site is located at the dimer interface.</text>
</comment>
<comment type="subunit">
    <text evidence="7">Homodimer.</text>
</comment>
<keyword evidence="2 7" id="KW-0479">Metal-binding</keyword>
<feature type="binding site" evidence="7">
    <location>
        <position position="173"/>
    </location>
    <ligand>
        <name>a divalent metal cation</name>
        <dbReference type="ChEBI" id="CHEBI:60240"/>
        <note>ligand shared between dimeric partners</note>
    </ligand>
</feature>
<comment type="subcellular location">
    <subcellularLocation>
        <location evidence="7">Cytoplasm</location>
    </subcellularLocation>
</comment>
<feature type="binding site" evidence="7">
    <location>
        <position position="273"/>
    </location>
    <ligand>
        <name>a divalent metal cation</name>
        <dbReference type="ChEBI" id="CHEBI:60240"/>
        <note>ligand shared between dimeric partners</note>
    </ligand>
</feature>
<organism evidence="8 9">
    <name type="scientific">Bauldia litoralis</name>
    <dbReference type="NCBI Taxonomy" id="665467"/>
    <lineage>
        <taxon>Bacteria</taxon>
        <taxon>Pseudomonadati</taxon>
        <taxon>Pseudomonadota</taxon>
        <taxon>Alphaproteobacteria</taxon>
        <taxon>Hyphomicrobiales</taxon>
        <taxon>Kaistiaceae</taxon>
        <taxon>Bauldia</taxon>
    </lineage>
</organism>
<keyword evidence="7" id="KW-0170">Cobalt</keyword>
<feature type="binding site" evidence="7">
    <location>
        <position position="281"/>
    </location>
    <ligand>
        <name>substrate</name>
    </ligand>
</feature>
<keyword evidence="5 7" id="KW-0520">NAD</keyword>
<evidence type="ECO:0000256" key="4">
    <source>
        <dbReference type="ARBA" id="ARBA00023002"/>
    </source>
</evidence>
<evidence type="ECO:0000313" key="9">
    <source>
        <dbReference type="Proteomes" id="UP000199071"/>
    </source>
</evidence>
<sequence length="338" mass="35148">MAGELPLALTIGEPGGVGPDITLAAWLDRQRHPVPSFYCYADPDFLADRARHLGLDCPIEAVSPDQAVDCFDRALPVVRLEAAITGAPGRAEEANAAAVIEAIARAVGDIRSGVAAAMVTNPINKEALYKAGFRHPGHTEFLGTLSAAWTGTPGRPTMMLAGPDLRAVPVTIHIPLGDVAAALSEDLIVETCRIVAGDLRKRFAIEAPRLAIAGLNPHAGEGGTLGGEERAMIAPAVAALRAEGIIATGPHSADAMFHPAARAGYDAAICMYHDQALIPAKTLSFAETVNVTLGLAFVRTSPDHGTAFDIAGTGKADPSSLKTALRLAAELRRNEDAA</sequence>